<comment type="caution">
    <text evidence="3">The sequence shown here is derived from an EMBL/GenBank/DDBJ whole genome shotgun (WGS) entry which is preliminary data.</text>
</comment>
<dbReference type="Pfam" id="PF13568">
    <property type="entry name" value="OMP_b-brl_2"/>
    <property type="match status" value="1"/>
</dbReference>
<proteinExistence type="predicted"/>
<keyword evidence="1" id="KW-0732">Signal</keyword>
<evidence type="ECO:0000313" key="4">
    <source>
        <dbReference type="Proteomes" id="UP001589828"/>
    </source>
</evidence>
<organism evidence="3 4">
    <name type="scientific">Mucilaginibacter angelicae</name>
    <dbReference type="NCBI Taxonomy" id="869718"/>
    <lineage>
        <taxon>Bacteria</taxon>
        <taxon>Pseudomonadati</taxon>
        <taxon>Bacteroidota</taxon>
        <taxon>Sphingobacteriia</taxon>
        <taxon>Sphingobacteriales</taxon>
        <taxon>Sphingobacteriaceae</taxon>
        <taxon>Mucilaginibacter</taxon>
    </lineage>
</organism>
<dbReference type="InterPro" id="IPR025665">
    <property type="entry name" value="Beta-barrel_OMP_2"/>
</dbReference>
<gene>
    <name evidence="3" type="ORF">ACFFGT_24705</name>
</gene>
<keyword evidence="4" id="KW-1185">Reference proteome</keyword>
<accession>A0ABV6LD79</accession>
<dbReference type="EMBL" id="JBHLTS010000074">
    <property type="protein sequence ID" value="MFC0517435.1"/>
    <property type="molecule type" value="Genomic_DNA"/>
</dbReference>
<dbReference type="Proteomes" id="UP001589828">
    <property type="component" value="Unassembled WGS sequence"/>
</dbReference>
<dbReference type="RefSeq" id="WP_377025187.1">
    <property type="nucleotide sequence ID" value="NZ_JBHLTS010000074.1"/>
</dbReference>
<name>A0ABV6LD79_9SPHI</name>
<feature type="domain" description="Outer membrane protein beta-barrel" evidence="2">
    <location>
        <begin position="24"/>
        <end position="204"/>
    </location>
</feature>
<feature type="signal peptide" evidence="1">
    <location>
        <begin position="1"/>
        <end position="19"/>
    </location>
</feature>
<evidence type="ECO:0000256" key="1">
    <source>
        <dbReference type="SAM" id="SignalP"/>
    </source>
</evidence>
<reference evidence="3 4" key="1">
    <citation type="submission" date="2024-09" db="EMBL/GenBank/DDBJ databases">
        <authorList>
            <person name="Sun Q."/>
            <person name="Mori K."/>
        </authorList>
    </citation>
    <scope>NUCLEOTIDE SEQUENCE [LARGE SCALE GENOMIC DNA]</scope>
    <source>
        <strain evidence="3 4">NCAIM B.02415</strain>
    </source>
</reference>
<evidence type="ECO:0000313" key="3">
    <source>
        <dbReference type="EMBL" id="MFC0517435.1"/>
    </source>
</evidence>
<sequence>MKKFLLSLLLAGTSLSAIAQLPTFGIKGGVNFSTLSASGTPNNVVAGTNLTSSSGSVTSFNLGVFADVKFGDISLQPAVNFTGKGGTFDGATGVLPDGSTSQVHSKYNLYYVQVPVNLVYHIPVIIGEIYLGAGPYGGIGIHGKTKLTAVNTKTGSFGTSQDTKFGNDAGDIKRTDFGANAIAGIKLKDGLLLNINYDYGISNILPDADGNKFKTRVLGASVGFAF</sequence>
<protein>
    <submittedName>
        <fullName evidence="3">Porin family protein</fullName>
    </submittedName>
</protein>
<evidence type="ECO:0000259" key="2">
    <source>
        <dbReference type="Pfam" id="PF13568"/>
    </source>
</evidence>
<feature type="chain" id="PRO_5047145077" evidence="1">
    <location>
        <begin position="20"/>
        <end position="226"/>
    </location>
</feature>